<dbReference type="InterPro" id="IPR003849">
    <property type="entry name" value="Preprotein_translocase_YajC"/>
</dbReference>
<comment type="caution">
    <text evidence="13">The sequence shown here is derived from an EMBL/GenBank/DDBJ whole genome shotgun (WGS) entry which is preliminary data.</text>
</comment>
<proteinExistence type="inferred from homology"/>
<dbReference type="OrthoDB" id="9800132at2"/>
<evidence type="ECO:0000256" key="11">
    <source>
        <dbReference type="SAM" id="MobiDB-lite"/>
    </source>
</evidence>
<evidence type="ECO:0000256" key="2">
    <source>
        <dbReference type="ARBA" id="ARBA00006742"/>
    </source>
</evidence>
<comment type="subcellular location">
    <subcellularLocation>
        <location evidence="1">Cell membrane</location>
        <topology evidence="1">Single-pass membrane protein</topology>
    </subcellularLocation>
</comment>
<evidence type="ECO:0000313" key="13">
    <source>
        <dbReference type="EMBL" id="EIC03013.1"/>
    </source>
</evidence>
<keyword evidence="9" id="KW-0811">Translocation</keyword>
<evidence type="ECO:0000256" key="6">
    <source>
        <dbReference type="ARBA" id="ARBA00022692"/>
    </source>
</evidence>
<feature type="compositionally biased region" description="Basic and acidic residues" evidence="11">
    <location>
        <begin position="107"/>
        <end position="127"/>
    </location>
</feature>
<feature type="transmembrane region" description="Helical" evidence="12">
    <location>
        <begin position="20"/>
        <end position="39"/>
    </location>
</feature>
<dbReference type="eggNOG" id="COG1862">
    <property type="taxonomic scope" value="Bacteria"/>
</dbReference>
<dbReference type="STRING" id="907348.TresaDRAFT_2467"/>
<evidence type="ECO:0000256" key="5">
    <source>
        <dbReference type="ARBA" id="ARBA00022475"/>
    </source>
</evidence>
<keyword evidence="10 12" id="KW-0472">Membrane</keyword>
<evidence type="ECO:0000256" key="8">
    <source>
        <dbReference type="ARBA" id="ARBA00022989"/>
    </source>
</evidence>
<sequence length="142" mass="15572">MSFIPLLQDASAAGAQGSQSMLFSVLPFVLIIVIFYFFMIRPQNKKQKEAEKMRNSIQKGDKIVTIGGVHGTVASVKERTFILKVEDGSRIEFDRSAISAVVSDRNAASKKEVKLEKEEQDEPKETAESAEGAESSSDSEGK</sequence>
<keyword evidence="4" id="KW-0813">Transport</keyword>
<dbReference type="PANTHER" id="PTHR33909">
    <property type="entry name" value="SEC TRANSLOCON ACCESSORY COMPLEX SUBUNIT YAJC"/>
    <property type="match status" value="1"/>
</dbReference>
<evidence type="ECO:0000256" key="10">
    <source>
        <dbReference type="ARBA" id="ARBA00023136"/>
    </source>
</evidence>
<dbReference type="GO" id="GO:0005886">
    <property type="term" value="C:plasma membrane"/>
    <property type="evidence" value="ECO:0007669"/>
    <property type="project" value="UniProtKB-SubCell"/>
</dbReference>
<name>H7EH93_9SPIR</name>
<dbReference type="PATRIC" id="fig|907348.3.peg.151"/>
<feature type="region of interest" description="Disordered" evidence="11">
    <location>
        <begin position="105"/>
        <end position="142"/>
    </location>
</feature>
<evidence type="ECO:0000256" key="3">
    <source>
        <dbReference type="ARBA" id="ARBA00014962"/>
    </source>
</evidence>
<keyword evidence="5" id="KW-1003">Cell membrane</keyword>
<dbReference type="SMART" id="SM01323">
    <property type="entry name" value="YajC"/>
    <property type="match status" value="1"/>
</dbReference>
<evidence type="ECO:0000256" key="1">
    <source>
        <dbReference type="ARBA" id="ARBA00004162"/>
    </source>
</evidence>
<dbReference type="AlphaFoldDB" id="H7EH93"/>
<keyword evidence="14" id="KW-1185">Reference proteome</keyword>
<keyword evidence="7" id="KW-0653">Protein transport</keyword>
<evidence type="ECO:0000256" key="9">
    <source>
        <dbReference type="ARBA" id="ARBA00023010"/>
    </source>
</evidence>
<evidence type="ECO:0000256" key="12">
    <source>
        <dbReference type="SAM" id="Phobius"/>
    </source>
</evidence>
<dbReference type="Proteomes" id="UP000003571">
    <property type="component" value="Unassembled WGS sequence"/>
</dbReference>
<accession>H7EH93</accession>
<dbReference type="GO" id="GO:0015031">
    <property type="term" value="P:protein transport"/>
    <property type="evidence" value="ECO:0007669"/>
    <property type="project" value="UniProtKB-KW"/>
</dbReference>
<keyword evidence="8 12" id="KW-1133">Transmembrane helix</keyword>
<evidence type="ECO:0000313" key="14">
    <source>
        <dbReference type="Proteomes" id="UP000003571"/>
    </source>
</evidence>
<dbReference type="RefSeq" id="WP_002701912.1">
    <property type="nucleotide sequence ID" value="NZ_AGRW01000025.1"/>
</dbReference>
<evidence type="ECO:0000256" key="7">
    <source>
        <dbReference type="ARBA" id="ARBA00022927"/>
    </source>
</evidence>
<reference evidence="13 14" key="1">
    <citation type="submission" date="2011-09" db="EMBL/GenBank/DDBJ databases">
        <title>The draft genome of Treponema saccharophilum DSM 2985.</title>
        <authorList>
            <consortium name="US DOE Joint Genome Institute (JGI-PGF)"/>
            <person name="Lucas S."/>
            <person name="Copeland A."/>
            <person name="Lapidus A."/>
            <person name="Glavina del Rio T."/>
            <person name="Dalin E."/>
            <person name="Tice H."/>
            <person name="Bruce D."/>
            <person name="Goodwin L."/>
            <person name="Pitluck S."/>
            <person name="Peters L."/>
            <person name="Kyrpides N."/>
            <person name="Mavromatis K."/>
            <person name="Ivanova N."/>
            <person name="Markowitz V."/>
            <person name="Cheng J.-F."/>
            <person name="Hugenholtz P."/>
            <person name="Woyke T."/>
            <person name="Wu D."/>
            <person name="Gronow S."/>
            <person name="Wellnitz S."/>
            <person name="Brambilla E."/>
            <person name="Klenk H.-P."/>
            <person name="Eisen J.A."/>
        </authorList>
    </citation>
    <scope>NUCLEOTIDE SEQUENCE [LARGE SCALE GENOMIC DNA]</scope>
    <source>
        <strain evidence="13 14">DSM 2985</strain>
    </source>
</reference>
<gene>
    <name evidence="13" type="ORF">TresaDRAFT_2467</name>
</gene>
<protein>
    <recommendedName>
        <fullName evidence="3">Sec translocon accessory complex subunit YajC</fullName>
    </recommendedName>
</protein>
<dbReference type="EMBL" id="AGRW01000025">
    <property type="protein sequence ID" value="EIC03013.1"/>
    <property type="molecule type" value="Genomic_DNA"/>
</dbReference>
<dbReference type="PRINTS" id="PR01853">
    <property type="entry name" value="YAJCTRNLCASE"/>
</dbReference>
<keyword evidence="6 12" id="KW-0812">Transmembrane</keyword>
<dbReference type="Pfam" id="PF02699">
    <property type="entry name" value="YajC"/>
    <property type="match status" value="1"/>
</dbReference>
<dbReference type="PANTHER" id="PTHR33909:SF1">
    <property type="entry name" value="SEC TRANSLOCON ACCESSORY COMPLEX SUBUNIT YAJC"/>
    <property type="match status" value="1"/>
</dbReference>
<organism evidence="13 14">
    <name type="scientific">Treponema saccharophilum DSM 2985</name>
    <dbReference type="NCBI Taxonomy" id="907348"/>
    <lineage>
        <taxon>Bacteria</taxon>
        <taxon>Pseudomonadati</taxon>
        <taxon>Spirochaetota</taxon>
        <taxon>Spirochaetia</taxon>
        <taxon>Spirochaetales</taxon>
        <taxon>Treponemataceae</taxon>
        <taxon>Treponema</taxon>
    </lineage>
</organism>
<comment type="similarity">
    <text evidence="2">Belongs to the YajC family.</text>
</comment>
<feature type="compositionally biased region" description="Low complexity" evidence="11">
    <location>
        <begin position="129"/>
        <end position="142"/>
    </location>
</feature>
<evidence type="ECO:0000256" key="4">
    <source>
        <dbReference type="ARBA" id="ARBA00022448"/>
    </source>
</evidence>
<dbReference type="NCBIfam" id="TIGR00739">
    <property type="entry name" value="yajC"/>
    <property type="match status" value="1"/>
</dbReference>